<evidence type="ECO:0000313" key="2">
    <source>
        <dbReference type="EMBL" id="KAK2095811.1"/>
    </source>
</evidence>
<proteinExistence type="predicted"/>
<evidence type="ECO:0000313" key="3">
    <source>
        <dbReference type="Proteomes" id="UP001266305"/>
    </source>
</evidence>
<protein>
    <submittedName>
        <fullName evidence="2">Uncharacterized protein</fullName>
    </submittedName>
</protein>
<comment type="caution">
    <text evidence="2">The sequence shown here is derived from an EMBL/GenBank/DDBJ whole genome shotgun (WGS) entry which is preliminary data.</text>
</comment>
<sequence>ILQQKDNWEGLKNSTQSYREKKYDSNSSGATEVYEKGKMRLLSEEKEDSIPLTVSIEKAQIETEKAQIETAG</sequence>
<keyword evidence="3" id="KW-1185">Reference proteome</keyword>
<dbReference type="EMBL" id="JASSZA010000012">
    <property type="protein sequence ID" value="KAK2095811.1"/>
    <property type="molecule type" value="Genomic_DNA"/>
</dbReference>
<accession>A0ABQ9UFZ0</accession>
<dbReference type="Proteomes" id="UP001266305">
    <property type="component" value="Unassembled WGS sequence"/>
</dbReference>
<feature type="region of interest" description="Disordered" evidence="1">
    <location>
        <begin position="1"/>
        <end position="30"/>
    </location>
</feature>
<feature type="non-terminal residue" evidence="2">
    <location>
        <position position="1"/>
    </location>
</feature>
<reference evidence="2 3" key="1">
    <citation type="submission" date="2023-05" db="EMBL/GenBank/DDBJ databases">
        <title>B98-5 Cell Line De Novo Hybrid Assembly: An Optical Mapping Approach.</title>
        <authorList>
            <person name="Kananen K."/>
            <person name="Auerbach J.A."/>
            <person name="Kautto E."/>
            <person name="Blachly J.S."/>
        </authorList>
    </citation>
    <scope>NUCLEOTIDE SEQUENCE [LARGE SCALE GENOMIC DNA]</scope>
    <source>
        <strain evidence="2">B95-8</strain>
        <tissue evidence="2">Cell line</tissue>
    </source>
</reference>
<evidence type="ECO:0000256" key="1">
    <source>
        <dbReference type="SAM" id="MobiDB-lite"/>
    </source>
</evidence>
<name>A0ABQ9UFZ0_SAGOE</name>
<feature type="non-terminal residue" evidence="2">
    <location>
        <position position="72"/>
    </location>
</feature>
<organism evidence="2 3">
    <name type="scientific">Saguinus oedipus</name>
    <name type="common">Cotton-top tamarin</name>
    <name type="synonym">Oedipomidas oedipus</name>
    <dbReference type="NCBI Taxonomy" id="9490"/>
    <lineage>
        <taxon>Eukaryota</taxon>
        <taxon>Metazoa</taxon>
        <taxon>Chordata</taxon>
        <taxon>Craniata</taxon>
        <taxon>Vertebrata</taxon>
        <taxon>Euteleostomi</taxon>
        <taxon>Mammalia</taxon>
        <taxon>Eutheria</taxon>
        <taxon>Euarchontoglires</taxon>
        <taxon>Primates</taxon>
        <taxon>Haplorrhini</taxon>
        <taxon>Platyrrhini</taxon>
        <taxon>Cebidae</taxon>
        <taxon>Callitrichinae</taxon>
        <taxon>Saguinus</taxon>
    </lineage>
</organism>
<gene>
    <name evidence="2" type="ORF">P7K49_024845</name>
</gene>